<evidence type="ECO:0000313" key="3">
    <source>
        <dbReference type="Proteomes" id="UP000176998"/>
    </source>
</evidence>
<dbReference type="RefSeq" id="XP_022468951.1">
    <property type="nucleotide sequence ID" value="XM_022624524.1"/>
</dbReference>
<dbReference type="AlphaFoldDB" id="A0A1G4ARJ2"/>
<sequence length="42" mass="4688">MLPSLASTWLSLPSHSFFSLFFSCLILCSLFLVKPSCHTTSH</sequence>
<keyword evidence="1" id="KW-0472">Membrane</keyword>
<keyword evidence="3" id="KW-1185">Reference proteome</keyword>
<evidence type="ECO:0000256" key="1">
    <source>
        <dbReference type="SAM" id="Phobius"/>
    </source>
</evidence>
<evidence type="ECO:0000313" key="2">
    <source>
        <dbReference type="EMBL" id="OHE91779.1"/>
    </source>
</evidence>
<accession>A0A1G4ARJ2</accession>
<dbReference type="GeneID" id="34566034"/>
<feature type="transmembrane region" description="Helical" evidence="1">
    <location>
        <begin position="12"/>
        <end position="33"/>
    </location>
</feature>
<reference evidence="2 3" key="1">
    <citation type="submission" date="2016-09" db="EMBL/GenBank/DDBJ databases">
        <authorList>
            <person name="Capua I."/>
            <person name="De Benedictis P."/>
            <person name="Joannis T."/>
            <person name="Lombin L.H."/>
            <person name="Cattoli G."/>
        </authorList>
    </citation>
    <scope>NUCLEOTIDE SEQUENCE [LARGE SCALE GENOMIC DNA]</scope>
    <source>
        <strain evidence="2 3">IMI 309357</strain>
    </source>
</reference>
<dbReference type="EMBL" id="MJBS01000170">
    <property type="protein sequence ID" value="OHE91779.1"/>
    <property type="molecule type" value="Genomic_DNA"/>
</dbReference>
<protein>
    <submittedName>
        <fullName evidence="2">Uncharacterized protein</fullName>
    </submittedName>
</protein>
<dbReference type="Proteomes" id="UP000176998">
    <property type="component" value="Unassembled WGS sequence"/>
</dbReference>
<proteinExistence type="predicted"/>
<keyword evidence="1" id="KW-0812">Transmembrane</keyword>
<name>A0A1G4ARJ2_9PEZI</name>
<gene>
    <name evidence="2" type="ORF">CORC01_12906</name>
</gene>
<comment type="caution">
    <text evidence="2">The sequence shown here is derived from an EMBL/GenBank/DDBJ whole genome shotgun (WGS) entry which is preliminary data.</text>
</comment>
<organism evidence="2 3">
    <name type="scientific">Colletotrichum orchidophilum</name>
    <dbReference type="NCBI Taxonomy" id="1209926"/>
    <lineage>
        <taxon>Eukaryota</taxon>
        <taxon>Fungi</taxon>
        <taxon>Dikarya</taxon>
        <taxon>Ascomycota</taxon>
        <taxon>Pezizomycotina</taxon>
        <taxon>Sordariomycetes</taxon>
        <taxon>Hypocreomycetidae</taxon>
        <taxon>Glomerellales</taxon>
        <taxon>Glomerellaceae</taxon>
        <taxon>Colletotrichum</taxon>
    </lineage>
</organism>
<keyword evidence="1" id="KW-1133">Transmembrane helix</keyword>